<reference evidence="1 2" key="1">
    <citation type="submission" date="2019-03" db="EMBL/GenBank/DDBJ databases">
        <title>Complete genome sequence of Ferrigenium kumadai strain An22, a microaerophilic iron-oxidizing bacterium isolated from a paddy field soil.</title>
        <authorList>
            <person name="Watanabe T."/>
            <person name="Asakawa S."/>
        </authorList>
    </citation>
    <scope>NUCLEOTIDE SEQUENCE [LARGE SCALE GENOMIC DNA]</scope>
    <source>
        <strain evidence="1 2">An22</strain>
    </source>
</reference>
<keyword evidence="2" id="KW-1185">Reference proteome</keyword>
<dbReference type="KEGG" id="fku:FGKAn22_20930"/>
<evidence type="ECO:0008006" key="3">
    <source>
        <dbReference type="Google" id="ProtNLM"/>
    </source>
</evidence>
<dbReference type="InterPro" id="IPR007423">
    <property type="entry name" value="Sel_put"/>
</dbReference>
<dbReference type="Pfam" id="PF04328">
    <property type="entry name" value="Sel_put"/>
    <property type="match status" value="1"/>
</dbReference>
<name>A0AAN1W0I2_9PROT</name>
<organism evidence="1 2">
    <name type="scientific">Ferrigenium kumadai</name>
    <dbReference type="NCBI Taxonomy" id="1682490"/>
    <lineage>
        <taxon>Bacteria</taxon>
        <taxon>Pseudomonadati</taxon>
        <taxon>Pseudomonadota</taxon>
        <taxon>Betaproteobacteria</taxon>
        <taxon>Nitrosomonadales</taxon>
        <taxon>Gallionellaceae</taxon>
        <taxon>Ferrigenium</taxon>
    </lineage>
</organism>
<proteinExistence type="predicted"/>
<sequence>MGKGLKRLWAAIRRLSGDDGYERYLAHHAVAHPGHPPLSRRDWFAHQEQQKWGGIKRCC</sequence>
<dbReference type="Proteomes" id="UP001319121">
    <property type="component" value="Chromosome"/>
</dbReference>
<evidence type="ECO:0000313" key="1">
    <source>
        <dbReference type="EMBL" id="BBJ00401.1"/>
    </source>
</evidence>
<gene>
    <name evidence="1" type="ORF">FGKAn22_20930</name>
</gene>
<dbReference type="RefSeq" id="WP_212785640.1">
    <property type="nucleotide sequence ID" value="NZ_AP019536.1"/>
</dbReference>
<accession>A0AAN1W0I2</accession>
<protein>
    <recommendedName>
        <fullName evidence="3">YbdD/YjiX family protein</fullName>
    </recommendedName>
</protein>
<evidence type="ECO:0000313" key="2">
    <source>
        <dbReference type="Proteomes" id="UP001319121"/>
    </source>
</evidence>
<dbReference type="AlphaFoldDB" id="A0AAN1W0I2"/>
<dbReference type="EMBL" id="AP019536">
    <property type="protein sequence ID" value="BBJ00401.1"/>
    <property type="molecule type" value="Genomic_DNA"/>
</dbReference>